<dbReference type="InParanoid" id="A5E0P4"/>
<reference evidence="1 2" key="1">
    <citation type="journal article" date="2009" name="Nature">
        <title>Evolution of pathogenicity and sexual reproduction in eight Candida genomes.</title>
        <authorList>
            <person name="Butler G."/>
            <person name="Rasmussen M.D."/>
            <person name="Lin M.F."/>
            <person name="Santos M.A."/>
            <person name="Sakthikumar S."/>
            <person name="Munro C.A."/>
            <person name="Rheinbay E."/>
            <person name="Grabherr M."/>
            <person name="Forche A."/>
            <person name="Reedy J.L."/>
            <person name="Agrafioti I."/>
            <person name="Arnaud M.B."/>
            <person name="Bates S."/>
            <person name="Brown A.J."/>
            <person name="Brunke S."/>
            <person name="Costanzo M.C."/>
            <person name="Fitzpatrick D.A."/>
            <person name="de Groot P.W."/>
            <person name="Harris D."/>
            <person name="Hoyer L.L."/>
            <person name="Hube B."/>
            <person name="Klis F.M."/>
            <person name="Kodira C."/>
            <person name="Lennard N."/>
            <person name="Logue M.E."/>
            <person name="Martin R."/>
            <person name="Neiman A.M."/>
            <person name="Nikolaou E."/>
            <person name="Quail M.A."/>
            <person name="Quinn J."/>
            <person name="Santos M.C."/>
            <person name="Schmitzberger F.F."/>
            <person name="Sherlock G."/>
            <person name="Shah P."/>
            <person name="Silverstein K.A."/>
            <person name="Skrzypek M.S."/>
            <person name="Soll D."/>
            <person name="Staggs R."/>
            <person name="Stansfield I."/>
            <person name="Stumpf M.P."/>
            <person name="Sudbery P.E."/>
            <person name="Srikantha T."/>
            <person name="Zeng Q."/>
            <person name="Berman J."/>
            <person name="Berriman M."/>
            <person name="Heitman J."/>
            <person name="Gow N.A."/>
            <person name="Lorenz M.C."/>
            <person name="Birren B.W."/>
            <person name="Kellis M."/>
            <person name="Cuomo C.A."/>
        </authorList>
    </citation>
    <scope>NUCLEOTIDE SEQUENCE [LARGE SCALE GENOMIC DNA]</scope>
    <source>
        <strain evidence="2">ATCC 11503 / BCRC 21390 / CBS 2605 / JCM 1781 / NBRC 1676 / NRRL YB-4239</strain>
    </source>
</reference>
<dbReference type="RefSeq" id="XP_001525253.1">
    <property type="nucleotide sequence ID" value="XM_001525203.1"/>
</dbReference>
<dbReference type="OrthoDB" id="2565191at2759"/>
<dbReference type="GO" id="GO:0006360">
    <property type="term" value="P:transcription by RNA polymerase I"/>
    <property type="evidence" value="ECO:0007669"/>
    <property type="project" value="InterPro"/>
</dbReference>
<dbReference type="FunCoup" id="A5E0P4">
    <property type="interactions" value="43"/>
</dbReference>
<dbReference type="eggNOG" id="ENOG502S1BQ">
    <property type="taxonomic scope" value="Eukaryota"/>
</dbReference>
<dbReference type="PANTHER" id="PTHR28054">
    <property type="entry name" value="RNA POLYMERASE I-SPECIFIC TRANSCRIPTION INITIATION FACTOR RRN10"/>
    <property type="match status" value="1"/>
</dbReference>
<dbReference type="EMBL" id="CH981527">
    <property type="protein sequence ID" value="EDK45002.1"/>
    <property type="molecule type" value="Genomic_DNA"/>
</dbReference>
<dbReference type="PANTHER" id="PTHR28054:SF1">
    <property type="entry name" value="RNA POLYMERASE I-SPECIFIC TRANSCRIPTION INITIATION FACTOR RRN10"/>
    <property type="match status" value="1"/>
</dbReference>
<keyword evidence="2" id="KW-1185">Reference proteome</keyword>
<name>A5E0P4_LODEL</name>
<evidence type="ECO:0000313" key="1">
    <source>
        <dbReference type="EMBL" id="EDK45002.1"/>
    </source>
</evidence>
<proteinExistence type="predicted"/>
<evidence type="ECO:0000313" key="2">
    <source>
        <dbReference type="Proteomes" id="UP000001996"/>
    </source>
</evidence>
<dbReference type="GeneID" id="5232248"/>
<dbReference type="Pfam" id="PF05234">
    <property type="entry name" value="UAF_Rrn10"/>
    <property type="match status" value="1"/>
</dbReference>
<sequence length="199" mass="22860">MNISKQSDVNATNVYNACNADYREDLRVNKEYISENPTSHKLVPFRNGLQVHIDKDARDMDQVIKQEGRIISPDELLEMQKPGQLKIPLMDLKEAEDTETIGENKCQKLPSSDLLKALHYYVASKYTKNIDAKNPDRLRYVESMDETSLLAMGLLIENWVDELVTEDVCRMYLQKVDEEKSFVNQMHEDLEMASADEAG</sequence>
<dbReference type="OMA" id="ILVESWV"/>
<dbReference type="KEGG" id="lel:PVL30_002676"/>
<dbReference type="VEuPathDB" id="FungiDB:LELG_03181"/>
<dbReference type="HOGENOM" id="CLU_105114_0_0_1"/>
<dbReference type="AlphaFoldDB" id="A5E0P4"/>
<organism evidence="1 2">
    <name type="scientific">Lodderomyces elongisporus (strain ATCC 11503 / CBS 2605 / JCM 1781 / NBRC 1676 / NRRL YB-4239)</name>
    <name type="common">Yeast</name>
    <name type="synonym">Saccharomyces elongisporus</name>
    <dbReference type="NCBI Taxonomy" id="379508"/>
    <lineage>
        <taxon>Eukaryota</taxon>
        <taxon>Fungi</taxon>
        <taxon>Dikarya</taxon>
        <taxon>Ascomycota</taxon>
        <taxon>Saccharomycotina</taxon>
        <taxon>Pichiomycetes</taxon>
        <taxon>Debaryomycetaceae</taxon>
        <taxon>Candida/Lodderomyces clade</taxon>
        <taxon>Lodderomyces</taxon>
    </lineage>
</organism>
<protein>
    <submittedName>
        <fullName evidence="1">Uncharacterized protein</fullName>
    </submittedName>
</protein>
<gene>
    <name evidence="1" type="ORF">LELG_03181</name>
</gene>
<dbReference type="InterPro" id="IPR022793">
    <property type="entry name" value="Rrn10"/>
</dbReference>
<dbReference type="Proteomes" id="UP000001996">
    <property type="component" value="Unassembled WGS sequence"/>
</dbReference>
<accession>A5E0P4</accession>